<dbReference type="AlphaFoldDB" id="A0A653BXC7"/>
<feature type="compositionally biased region" description="Basic and acidic residues" evidence="1">
    <location>
        <begin position="18"/>
        <end position="33"/>
    </location>
</feature>
<feature type="region of interest" description="Disordered" evidence="1">
    <location>
        <begin position="270"/>
        <end position="316"/>
    </location>
</feature>
<evidence type="ECO:0000313" key="3">
    <source>
        <dbReference type="Proteomes" id="UP000410492"/>
    </source>
</evidence>
<feature type="compositionally biased region" description="Basic and acidic residues" evidence="1">
    <location>
        <begin position="1"/>
        <end position="10"/>
    </location>
</feature>
<dbReference type="EMBL" id="CAACVG010006165">
    <property type="protein sequence ID" value="VEN39946.1"/>
    <property type="molecule type" value="Genomic_DNA"/>
</dbReference>
<keyword evidence="3" id="KW-1185">Reference proteome</keyword>
<evidence type="ECO:0000256" key="1">
    <source>
        <dbReference type="SAM" id="MobiDB-lite"/>
    </source>
</evidence>
<dbReference type="OrthoDB" id="6760539at2759"/>
<reference evidence="2 3" key="1">
    <citation type="submission" date="2019-01" db="EMBL/GenBank/DDBJ databases">
        <authorList>
            <person name="Sayadi A."/>
        </authorList>
    </citation>
    <scope>NUCLEOTIDE SEQUENCE [LARGE SCALE GENOMIC DNA]</scope>
</reference>
<organism evidence="2 3">
    <name type="scientific">Callosobruchus maculatus</name>
    <name type="common">Southern cowpea weevil</name>
    <name type="synonym">Pulse bruchid</name>
    <dbReference type="NCBI Taxonomy" id="64391"/>
    <lineage>
        <taxon>Eukaryota</taxon>
        <taxon>Metazoa</taxon>
        <taxon>Ecdysozoa</taxon>
        <taxon>Arthropoda</taxon>
        <taxon>Hexapoda</taxon>
        <taxon>Insecta</taxon>
        <taxon>Pterygota</taxon>
        <taxon>Neoptera</taxon>
        <taxon>Endopterygota</taxon>
        <taxon>Coleoptera</taxon>
        <taxon>Polyphaga</taxon>
        <taxon>Cucujiformia</taxon>
        <taxon>Chrysomeloidea</taxon>
        <taxon>Chrysomelidae</taxon>
        <taxon>Bruchinae</taxon>
        <taxon>Bruchini</taxon>
        <taxon>Callosobruchus</taxon>
    </lineage>
</organism>
<evidence type="ECO:0000313" key="2">
    <source>
        <dbReference type="EMBL" id="VEN39946.1"/>
    </source>
</evidence>
<dbReference type="PANTHER" id="PTHR34239:SF2">
    <property type="entry name" value="TRANSPOSABLE ELEMENT P TRANSPOSASE_THAP9 CONSERVED DOMAIN-CONTAINING PROTEIN"/>
    <property type="match status" value="1"/>
</dbReference>
<sequence>MKRKQKEDSKRRAKRKRLLEDLREKMEKFERSMESSSSSLDSESSDSDLESEISSNDDRTRDEGEATLKVILGEDPKSTGEKGPPLCEALVNRWSSYLGAGLERDVRDALIVKYKIPENCSLLDAPKLNPEIEASLTPAQIKKDQFSMTIQNKLGRALVAQGSVLNDILVQDSAIQLEDSTKTALSDAAKLICEAHYLMSFHRKHELYPFLNPEVQKVAMKSNIDGLLFGEDFQEKYKTAREVKKTSWELKAAGPSGYKKEKKSNLNYKRQGNRPRFKTENYVKKNTGRKPLQRYRNLQQPSNQQNHRKGSRKYYN</sequence>
<name>A0A653BXC7_CALMS</name>
<accession>A0A653BXC7</accession>
<feature type="region of interest" description="Disordered" evidence="1">
    <location>
        <begin position="1"/>
        <end position="64"/>
    </location>
</feature>
<feature type="compositionally biased region" description="Basic residues" evidence="1">
    <location>
        <begin position="306"/>
        <end position="316"/>
    </location>
</feature>
<dbReference type="Proteomes" id="UP000410492">
    <property type="component" value="Unassembled WGS sequence"/>
</dbReference>
<gene>
    <name evidence="2" type="ORF">CALMAC_LOCUS4289</name>
</gene>
<feature type="compositionally biased region" description="Polar residues" evidence="1">
    <location>
        <begin position="296"/>
        <end position="305"/>
    </location>
</feature>
<proteinExistence type="predicted"/>
<protein>
    <submittedName>
        <fullName evidence="2">Uncharacterized protein</fullName>
    </submittedName>
</protein>
<dbReference type="PANTHER" id="PTHR34239">
    <property type="entry name" value="APPLE DOMAIN-CONTAINING PROTEIN"/>
    <property type="match status" value="1"/>
</dbReference>